<keyword evidence="3 5" id="KW-1133">Transmembrane helix</keyword>
<feature type="transmembrane region" description="Helical" evidence="5">
    <location>
        <begin position="161"/>
        <end position="182"/>
    </location>
</feature>
<proteinExistence type="predicted"/>
<dbReference type="PANTHER" id="PTHR11706">
    <property type="entry name" value="SOLUTE CARRIER PROTEIN FAMILY 11 MEMBER"/>
    <property type="match status" value="1"/>
</dbReference>
<dbReference type="InterPro" id="IPR001046">
    <property type="entry name" value="NRAMP_fam"/>
</dbReference>
<sequence length="426" mass="44155">MGTLVTDSQQSTEATSAEKAKAFAKSRRGPILGAIFLMATSAIGPGFITQTATFTATLGAAFAFAILVSILIDLAVQMNIWRMITVSGKRAGDLANSAVPFSGHVLAVLIVIGGLAFNIGNIAGGGLGLNALLGMDAKIGGLVTGLLAICIFLFKRAGRVVDVVVMVLGVGMIVMTIVVAIVSNPPIGDAFRQTFVPDELNFATITTIVGGTVGGYITYAGAHRYLESGLTGPEHVKDVHRASFQGILVTGVMRYVLFLAILGVVASGVVLDVSGQGANPAGAAFAAVLGDAGFRIFGFIFWAAAITSVIGAAYTSATFLSVFSKTLKGGWPLQLATVAFIVVSLVVYLLIGTAPAALLVFVGGFNGLILPIGLTIFMYIGWFRQKDVLGGYRYPVWLLVIGTLATALTWYMGAVSVGPIFAFLTA</sequence>
<dbReference type="OrthoDB" id="141480at2"/>
<protein>
    <submittedName>
        <fullName evidence="6">Mn2+ and Fe2+ transporters of the NRAMP family</fullName>
    </submittedName>
</protein>
<feature type="transmembrane region" description="Helical" evidence="5">
    <location>
        <begin position="247"/>
        <end position="271"/>
    </location>
</feature>
<feature type="transmembrane region" description="Helical" evidence="5">
    <location>
        <begin position="54"/>
        <end position="76"/>
    </location>
</feature>
<comment type="subcellular location">
    <subcellularLocation>
        <location evidence="1">Membrane</location>
        <topology evidence="1">Multi-pass membrane protein</topology>
    </subcellularLocation>
</comment>
<dbReference type="Proteomes" id="UP000198822">
    <property type="component" value="Chromosome I"/>
</dbReference>
<organism evidence="6 7">
    <name type="scientific">Agrococcus jejuensis</name>
    <dbReference type="NCBI Taxonomy" id="399736"/>
    <lineage>
        <taxon>Bacteria</taxon>
        <taxon>Bacillati</taxon>
        <taxon>Actinomycetota</taxon>
        <taxon>Actinomycetes</taxon>
        <taxon>Micrococcales</taxon>
        <taxon>Microbacteriaceae</taxon>
        <taxon>Agrococcus</taxon>
    </lineage>
</organism>
<keyword evidence="2 5" id="KW-0812">Transmembrane</keyword>
<feature type="transmembrane region" description="Helical" evidence="5">
    <location>
        <begin position="97"/>
        <end position="117"/>
    </location>
</feature>
<dbReference type="GO" id="GO:0034755">
    <property type="term" value="P:iron ion transmembrane transport"/>
    <property type="evidence" value="ECO:0007669"/>
    <property type="project" value="TreeGrafter"/>
</dbReference>
<evidence type="ECO:0000256" key="5">
    <source>
        <dbReference type="SAM" id="Phobius"/>
    </source>
</evidence>
<feature type="transmembrane region" description="Helical" evidence="5">
    <location>
        <begin position="394"/>
        <end position="424"/>
    </location>
</feature>
<dbReference type="GO" id="GO:0015086">
    <property type="term" value="F:cadmium ion transmembrane transporter activity"/>
    <property type="evidence" value="ECO:0007669"/>
    <property type="project" value="TreeGrafter"/>
</dbReference>
<dbReference type="EMBL" id="LT629695">
    <property type="protein sequence ID" value="SDH09668.1"/>
    <property type="molecule type" value="Genomic_DNA"/>
</dbReference>
<dbReference type="Pfam" id="PF01566">
    <property type="entry name" value="Nramp"/>
    <property type="match status" value="1"/>
</dbReference>
<dbReference type="Gene3D" id="1.20.1740.10">
    <property type="entry name" value="Amino acid/polyamine transporter I"/>
    <property type="match status" value="1"/>
</dbReference>
<dbReference type="PANTHER" id="PTHR11706:SF2">
    <property type="entry name" value="TRANSPORTER PROTEIN"/>
    <property type="match status" value="1"/>
</dbReference>
<evidence type="ECO:0000256" key="1">
    <source>
        <dbReference type="ARBA" id="ARBA00004141"/>
    </source>
</evidence>
<accession>A0A1G7ZLV4</accession>
<reference evidence="7" key="1">
    <citation type="submission" date="2016-10" db="EMBL/GenBank/DDBJ databases">
        <authorList>
            <person name="Varghese N."/>
            <person name="Submissions S."/>
        </authorList>
    </citation>
    <scope>NUCLEOTIDE SEQUENCE [LARGE SCALE GENOMIC DNA]</scope>
    <source>
        <strain evidence="7">DSM 22002</strain>
    </source>
</reference>
<feature type="transmembrane region" description="Helical" evidence="5">
    <location>
        <begin position="29"/>
        <end position="48"/>
    </location>
</feature>
<evidence type="ECO:0000256" key="3">
    <source>
        <dbReference type="ARBA" id="ARBA00022989"/>
    </source>
</evidence>
<feature type="transmembrane region" description="Helical" evidence="5">
    <location>
        <begin position="202"/>
        <end position="226"/>
    </location>
</feature>
<dbReference type="RefSeq" id="WP_092501434.1">
    <property type="nucleotide sequence ID" value="NZ_LT629695.1"/>
</dbReference>
<dbReference type="AlphaFoldDB" id="A0A1G7ZLV4"/>
<evidence type="ECO:0000256" key="2">
    <source>
        <dbReference type="ARBA" id="ARBA00022692"/>
    </source>
</evidence>
<dbReference type="GO" id="GO:0005886">
    <property type="term" value="C:plasma membrane"/>
    <property type="evidence" value="ECO:0007669"/>
    <property type="project" value="TreeGrafter"/>
</dbReference>
<gene>
    <name evidence="6" type="ORF">SAMN04489720_0021</name>
</gene>
<keyword evidence="7" id="KW-1185">Reference proteome</keyword>
<feature type="transmembrane region" description="Helical" evidence="5">
    <location>
        <begin position="299"/>
        <end position="323"/>
    </location>
</feature>
<keyword evidence="4 5" id="KW-0472">Membrane</keyword>
<dbReference type="STRING" id="399736.SAMN04489720_0021"/>
<name>A0A1G7ZLV4_9MICO</name>
<evidence type="ECO:0000313" key="7">
    <source>
        <dbReference type="Proteomes" id="UP000198822"/>
    </source>
</evidence>
<feature type="transmembrane region" description="Helical" evidence="5">
    <location>
        <begin position="330"/>
        <end position="351"/>
    </location>
</feature>
<dbReference type="GO" id="GO:0005384">
    <property type="term" value="F:manganese ion transmembrane transporter activity"/>
    <property type="evidence" value="ECO:0007669"/>
    <property type="project" value="TreeGrafter"/>
</dbReference>
<feature type="transmembrane region" description="Helical" evidence="5">
    <location>
        <begin position="137"/>
        <end position="154"/>
    </location>
</feature>
<evidence type="ECO:0000256" key="4">
    <source>
        <dbReference type="ARBA" id="ARBA00023136"/>
    </source>
</evidence>
<evidence type="ECO:0000313" key="6">
    <source>
        <dbReference type="EMBL" id="SDH09668.1"/>
    </source>
</evidence>
<feature type="transmembrane region" description="Helical" evidence="5">
    <location>
        <begin position="357"/>
        <end position="382"/>
    </location>
</feature>